<dbReference type="RefSeq" id="WP_378058941.1">
    <property type="nucleotide sequence ID" value="NZ_JBHSIS010000017.1"/>
</dbReference>
<gene>
    <name evidence="2" type="ORF">ACFPCV_25930</name>
</gene>
<sequence>MATPIARATAKKQPGGLDTAFLKDWADRNLAAWDALDAEAVADTCTDDIVWTDPSVPWPIRGRKELVKFINALATSYQDLKITRVSDPIPSPTEQFAIARYTMTGTLSRLWPYTNMAATGQAMSVRCIDEWTFRDGLLASNVTIYDCLHTARQLGIVPPPDTLQSKIMSKVQHLRARRLREKASCPACGYQKNHTH</sequence>
<dbReference type="PANTHER" id="PTHR38436:SF1">
    <property type="entry name" value="ESTER CYCLASE"/>
    <property type="match status" value="1"/>
</dbReference>
<dbReference type="InterPro" id="IPR009959">
    <property type="entry name" value="Cyclase_SnoaL-like"/>
</dbReference>
<evidence type="ECO:0000313" key="3">
    <source>
        <dbReference type="Proteomes" id="UP001595859"/>
    </source>
</evidence>
<evidence type="ECO:0000259" key="1">
    <source>
        <dbReference type="Pfam" id="PF12680"/>
    </source>
</evidence>
<dbReference type="EMBL" id="JBHSIS010000017">
    <property type="protein sequence ID" value="MFC4856949.1"/>
    <property type="molecule type" value="Genomic_DNA"/>
</dbReference>
<dbReference type="SUPFAM" id="SSF54427">
    <property type="entry name" value="NTF2-like"/>
    <property type="match status" value="1"/>
</dbReference>
<proteinExistence type="predicted"/>
<protein>
    <submittedName>
        <fullName evidence="2">Nuclear transport factor 2 family protein</fullName>
    </submittedName>
</protein>
<dbReference type="InterPro" id="IPR032710">
    <property type="entry name" value="NTF2-like_dom_sf"/>
</dbReference>
<organism evidence="2 3">
    <name type="scientific">Actinophytocola glycyrrhizae</name>
    <dbReference type="NCBI Taxonomy" id="2044873"/>
    <lineage>
        <taxon>Bacteria</taxon>
        <taxon>Bacillati</taxon>
        <taxon>Actinomycetota</taxon>
        <taxon>Actinomycetes</taxon>
        <taxon>Pseudonocardiales</taxon>
        <taxon>Pseudonocardiaceae</taxon>
    </lineage>
</organism>
<evidence type="ECO:0000313" key="2">
    <source>
        <dbReference type="EMBL" id="MFC4856949.1"/>
    </source>
</evidence>
<dbReference type="InterPro" id="IPR037401">
    <property type="entry name" value="SnoaL-like"/>
</dbReference>
<reference evidence="3" key="1">
    <citation type="journal article" date="2019" name="Int. J. Syst. Evol. Microbiol.">
        <title>The Global Catalogue of Microorganisms (GCM) 10K type strain sequencing project: providing services to taxonomists for standard genome sequencing and annotation.</title>
        <authorList>
            <consortium name="The Broad Institute Genomics Platform"/>
            <consortium name="The Broad Institute Genome Sequencing Center for Infectious Disease"/>
            <person name="Wu L."/>
            <person name="Ma J."/>
        </authorList>
    </citation>
    <scope>NUCLEOTIDE SEQUENCE [LARGE SCALE GENOMIC DNA]</scope>
    <source>
        <strain evidence="3">ZS-22-S1</strain>
    </source>
</reference>
<keyword evidence="3" id="KW-1185">Reference proteome</keyword>
<dbReference type="Gene3D" id="3.10.450.50">
    <property type="match status" value="1"/>
</dbReference>
<dbReference type="PANTHER" id="PTHR38436">
    <property type="entry name" value="POLYKETIDE CYCLASE SNOAL-LIKE DOMAIN"/>
    <property type="match status" value="1"/>
</dbReference>
<dbReference type="Pfam" id="PF12680">
    <property type="entry name" value="SnoaL_2"/>
    <property type="match status" value="1"/>
</dbReference>
<dbReference type="Proteomes" id="UP001595859">
    <property type="component" value="Unassembled WGS sequence"/>
</dbReference>
<name>A0ABV9S7M8_9PSEU</name>
<feature type="domain" description="SnoaL-like" evidence="1">
    <location>
        <begin position="29"/>
        <end position="139"/>
    </location>
</feature>
<accession>A0ABV9S7M8</accession>
<comment type="caution">
    <text evidence="2">The sequence shown here is derived from an EMBL/GenBank/DDBJ whole genome shotgun (WGS) entry which is preliminary data.</text>
</comment>